<dbReference type="EMBL" id="HBUE01168895">
    <property type="protein sequence ID" value="CAG6513984.1"/>
    <property type="molecule type" value="Transcribed_RNA"/>
</dbReference>
<proteinExistence type="predicted"/>
<reference evidence="2" key="1">
    <citation type="submission" date="2021-05" db="EMBL/GenBank/DDBJ databases">
        <authorList>
            <person name="Alioto T."/>
            <person name="Alioto T."/>
            <person name="Gomez Garrido J."/>
        </authorList>
    </citation>
    <scope>NUCLEOTIDE SEQUENCE</scope>
</reference>
<feature type="region of interest" description="Disordered" evidence="1">
    <location>
        <begin position="1"/>
        <end position="41"/>
    </location>
</feature>
<organism evidence="2">
    <name type="scientific">Culex pipiens</name>
    <name type="common">House mosquito</name>
    <dbReference type="NCBI Taxonomy" id="7175"/>
    <lineage>
        <taxon>Eukaryota</taxon>
        <taxon>Metazoa</taxon>
        <taxon>Ecdysozoa</taxon>
        <taxon>Arthropoda</taxon>
        <taxon>Hexapoda</taxon>
        <taxon>Insecta</taxon>
        <taxon>Pterygota</taxon>
        <taxon>Neoptera</taxon>
        <taxon>Endopterygota</taxon>
        <taxon>Diptera</taxon>
        <taxon>Nematocera</taxon>
        <taxon>Culicoidea</taxon>
        <taxon>Culicidae</taxon>
        <taxon>Culicinae</taxon>
        <taxon>Culicini</taxon>
        <taxon>Culex</taxon>
        <taxon>Culex</taxon>
    </lineage>
</organism>
<dbReference type="AlphaFoldDB" id="A0A8D8NHR7"/>
<name>A0A8D8NHR7_CULPI</name>
<accession>A0A8D8NHR7</accession>
<protein>
    <submittedName>
        <fullName evidence="2">(northern house mosquito) hypothetical protein</fullName>
    </submittedName>
</protein>
<feature type="compositionally biased region" description="Polar residues" evidence="1">
    <location>
        <begin position="12"/>
        <end position="27"/>
    </location>
</feature>
<sequence>MQHTVPPKRSSVGKSSSHLQRARSQPTRMAPSCCASSAVDRGQIKVKSKRSLIIFRLGRLQRPRSALPHKSSTKFEEGERMCNRFQMRRNRRKCAPRSR</sequence>
<evidence type="ECO:0000256" key="1">
    <source>
        <dbReference type="SAM" id="MobiDB-lite"/>
    </source>
</evidence>
<evidence type="ECO:0000313" key="2">
    <source>
        <dbReference type="EMBL" id="CAG6565465.1"/>
    </source>
</evidence>
<dbReference type="EMBL" id="HBUE01274260">
    <property type="protein sequence ID" value="CAG6565465.1"/>
    <property type="molecule type" value="Transcribed_RNA"/>
</dbReference>